<gene>
    <name evidence="7" type="ORF">ACFSTG_06920</name>
</gene>
<dbReference type="InterPro" id="IPR036188">
    <property type="entry name" value="FAD/NAD-bd_sf"/>
</dbReference>
<dbReference type="EMBL" id="JBHULT010000006">
    <property type="protein sequence ID" value="MFD2517620.1"/>
    <property type="molecule type" value="Genomic_DNA"/>
</dbReference>
<dbReference type="RefSeq" id="WP_380750129.1">
    <property type="nucleotide sequence ID" value="NZ_JBHULT010000006.1"/>
</dbReference>
<reference evidence="8" key="1">
    <citation type="journal article" date="2019" name="Int. J. Syst. Evol. Microbiol.">
        <title>The Global Catalogue of Microorganisms (GCM) 10K type strain sequencing project: providing services to taxonomists for standard genome sequencing and annotation.</title>
        <authorList>
            <consortium name="The Broad Institute Genomics Platform"/>
            <consortium name="The Broad Institute Genome Sequencing Center for Infectious Disease"/>
            <person name="Wu L."/>
            <person name="Ma J."/>
        </authorList>
    </citation>
    <scope>NUCLEOTIDE SEQUENCE [LARGE SCALE GENOMIC DNA]</scope>
    <source>
        <strain evidence="8">KCTC 42585</strain>
    </source>
</reference>
<evidence type="ECO:0000313" key="8">
    <source>
        <dbReference type="Proteomes" id="UP001597468"/>
    </source>
</evidence>
<evidence type="ECO:0000256" key="4">
    <source>
        <dbReference type="ARBA" id="ARBA00023014"/>
    </source>
</evidence>
<accession>A0ABW5IW36</accession>
<evidence type="ECO:0000256" key="2">
    <source>
        <dbReference type="ARBA" id="ARBA00022723"/>
    </source>
</evidence>
<dbReference type="InterPro" id="IPR038010">
    <property type="entry name" value="YhfW_C"/>
</dbReference>
<dbReference type="InterPro" id="IPR036922">
    <property type="entry name" value="Rieske_2Fe-2S_sf"/>
</dbReference>
<dbReference type="PRINTS" id="PR00162">
    <property type="entry name" value="RIESKE"/>
</dbReference>
<dbReference type="Gene3D" id="2.102.10.10">
    <property type="entry name" value="Rieske [2Fe-2S] iron-sulphur domain"/>
    <property type="match status" value="1"/>
</dbReference>
<evidence type="ECO:0000313" key="7">
    <source>
        <dbReference type="EMBL" id="MFD2517620.1"/>
    </source>
</evidence>
<dbReference type="Gene3D" id="3.50.50.60">
    <property type="entry name" value="FAD/NAD(P)-binding domain"/>
    <property type="match status" value="1"/>
</dbReference>
<keyword evidence="4" id="KW-0411">Iron-sulfur</keyword>
<dbReference type="InterPro" id="IPR005805">
    <property type="entry name" value="Rieske_Fe-S_prot_C"/>
</dbReference>
<dbReference type="Pfam" id="PF01266">
    <property type="entry name" value="DAO"/>
    <property type="match status" value="1"/>
</dbReference>
<dbReference type="Pfam" id="PF00355">
    <property type="entry name" value="Rieske"/>
    <property type="match status" value="1"/>
</dbReference>
<comment type="caution">
    <text evidence="7">The sequence shown here is derived from an EMBL/GenBank/DDBJ whole genome shotgun (WGS) entry which is preliminary data.</text>
</comment>
<dbReference type="SUPFAM" id="SSF51905">
    <property type="entry name" value="FAD/NAD(P)-binding domain"/>
    <property type="match status" value="1"/>
</dbReference>
<evidence type="ECO:0000256" key="5">
    <source>
        <dbReference type="ARBA" id="ARBA00023157"/>
    </source>
</evidence>
<dbReference type="PROSITE" id="PS51296">
    <property type="entry name" value="RIESKE"/>
    <property type="match status" value="1"/>
</dbReference>
<name>A0ABW5IW36_9FLAO</name>
<keyword evidence="2" id="KW-0479">Metal-binding</keyword>
<evidence type="ECO:0000256" key="3">
    <source>
        <dbReference type="ARBA" id="ARBA00023004"/>
    </source>
</evidence>
<sequence length="501" mass="56020">MTTSIWKATAQKSNFPPLQGDITTDIAIVGGGITGITSAYLLARSGRKVVVLESGEVGGGTTGDSTGNLYSMIDKRLHHIQSKWDKETAGKVARSRTAAVDLIGELVRKYSIDCDFKRVPWYLFSETNKKDETIEKEIKAATDYGLQVEELQELPLPFSVSKAIKVEGQAQFNPAAFVKGLSQNINSGNCSIYEQSPVHHIEKGDKLVLSTPAGKVTANKVIMATHTPKGIYALQTALYPYREYAIAAKLRSGDFPDGIFWDTEAENHQSMRVYRKNGENYLLLLGGHHKVGQEDHYEKFFQRLEQKARKYFDIDRIDYKWSAQHYKPSDGLPFIGESADDNIFVATGFSTDGLTYGVLSAMIFDDLLNDRGNRWAKTYDAGRFTPIKSAKTFIKENINVAKQYLKDLPGKSEVDSLTEVKPGEGKVIEIDNEKWAVYRDDEGKVHSHSAVCTHMDCIVDWNDAERTWDCPCHGSRFKTTGEVIEGPAYSPLDKRKMISKE</sequence>
<dbReference type="CDD" id="cd03477">
    <property type="entry name" value="Rieske_YhfW_C"/>
    <property type="match status" value="1"/>
</dbReference>
<feature type="domain" description="Rieske" evidence="6">
    <location>
        <begin position="412"/>
        <end position="501"/>
    </location>
</feature>
<dbReference type="PANTHER" id="PTHR13847">
    <property type="entry name" value="SARCOSINE DEHYDROGENASE-RELATED"/>
    <property type="match status" value="1"/>
</dbReference>
<evidence type="ECO:0000259" key="6">
    <source>
        <dbReference type="PROSITE" id="PS51296"/>
    </source>
</evidence>
<organism evidence="7 8">
    <name type="scientific">Salinimicrobium flavum</name>
    <dbReference type="NCBI Taxonomy" id="1737065"/>
    <lineage>
        <taxon>Bacteria</taxon>
        <taxon>Pseudomonadati</taxon>
        <taxon>Bacteroidota</taxon>
        <taxon>Flavobacteriia</taxon>
        <taxon>Flavobacteriales</taxon>
        <taxon>Flavobacteriaceae</taxon>
        <taxon>Salinimicrobium</taxon>
    </lineage>
</organism>
<dbReference type="SUPFAM" id="SSF50022">
    <property type="entry name" value="ISP domain"/>
    <property type="match status" value="1"/>
</dbReference>
<proteinExistence type="predicted"/>
<dbReference type="InterPro" id="IPR006076">
    <property type="entry name" value="FAD-dep_OxRdtase"/>
</dbReference>
<dbReference type="Gene3D" id="3.30.9.10">
    <property type="entry name" value="D-Amino Acid Oxidase, subunit A, domain 2"/>
    <property type="match status" value="1"/>
</dbReference>
<dbReference type="Proteomes" id="UP001597468">
    <property type="component" value="Unassembled WGS sequence"/>
</dbReference>
<keyword evidence="1" id="KW-0001">2Fe-2S</keyword>
<evidence type="ECO:0000256" key="1">
    <source>
        <dbReference type="ARBA" id="ARBA00022714"/>
    </source>
</evidence>
<protein>
    <submittedName>
        <fullName evidence="7">FAD-dependent oxidoreductase</fullName>
    </submittedName>
</protein>
<keyword evidence="3" id="KW-0408">Iron</keyword>
<keyword evidence="8" id="KW-1185">Reference proteome</keyword>
<dbReference type="InterPro" id="IPR017941">
    <property type="entry name" value="Rieske_2Fe-2S"/>
</dbReference>
<keyword evidence="5" id="KW-1015">Disulfide bond</keyword>